<dbReference type="EMBL" id="JACCBA010000001">
    <property type="protein sequence ID" value="NYD48111.1"/>
    <property type="molecule type" value="Genomic_DNA"/>
</dbReference>
<proteinExistence type="predicted"/>
<dbReference type="InterPro" id="IPR016024">
    <property type="entry name" value="ARM-type_fold"/>
</dbReference>
<dbReference type="SUPFAM" id="SSF48371">
    <property type="entry name" value="ARM repeat"/>
    <property type="match status" value="1"/>
</dbReference>
<dbReference type="Proteomes" id="UP000529783">
    <property type="component" value="Unassembled WGS sequence"/>
</dbReference>
<reference evidence="1 2" key="1">
    <citation type="submission" date="2020-07" db="EMBL/GenBank/DDBJ databases">
        <title>Sequencing the genomes of 1000 actinobacteria strains.</title>
        <authorList>
            <person name="Klenk H.-P."/>
        </authorList>
    </citation>
    <scope>NUCLEOTIDE SEQUENCE [LARGE SCALE GENOMIC DNA]</scope>
    <source>
        <strain evidence="1 2">DSM 40398</strain>
    </source>
</reference>
<organism evidence="1 2">
    <name type="scientific">Actinomadura luteofluorescens</name>
    <dbReference type="NCBI Taxonomy" id="46163"/>
    <lineage>
        <taxon>Bacteria</taxon>
        <taxon>Bacillati</taxon>
        <taxon>Actinomycetota</taxon>
        <taxon>Actinomycetes</taxon>
        <taxon>Streptosporangiales</taxon>
        <taxon>Thermomonosporaceae</taxon>
        <taxon>Actinomadura</taxon>
    </lineage>
</organism>
<dbReference type="RefSeq" id="WP_179845083.1">
    <property type="nucleotide sequence ID" value="NZ_JACCBA010000001.1"/>
</dbReference>
<name>A0A7Y9JGX6_9ACTN</name>
<evidence type="ECO:0000313" key="1">
    <source>
        <dbReference type="EMBL" id="NYD48111.1"/>
    </source>
</evidence>
<sequence>MPDGDEASFLGEFSQRLRSGDLGVVCDALSDYQQAQADTRWGVDNPYWPLNNEVLFVARDLLDRSSTLDDENRHRALSWSLTAVWHLGEDEDADRISEILETTSDPGLREEGLMAASTALGDAEEPNPRLLAAVRAIALDESLDARDRGSAIHALGELDMPEVDALFLRLTESGDLKVQVSAAGQLTSTKKVRAHREVLQRLVDSWPEDAGPFSRDVRDALVGFHSTYWQDAHLDDPALRNAHGELRFPLTDKTCLEAFTTLLRSDDPVAVGIALDHYEHWEGLRHVLDDSDLADAYLPEVLERAREVLRRPISPAEVSALNMIGTEHAEPGDTDLLVDILGRTDSDTVRYRAVWAASGLLDGAESADARLVEAVSGVIFDPSSQGTRETAIRILADRLGAGADDVLLRAIREGEPDVQVHAVSHLVKTGGLDRHRAVMEDLAESWEERPPAHFWGQNPVDLVFGKPHSVHWEGHRLRDPDLRRAHRRLRLPTADESYHDAMRTMLESGDVAAVGIALDHWWDPEGALARGGEGARQPARALVLTLIQEILRQPPSPPELSREYGPLAAHLTALSALGVAAKDDLSVLADSLRCADSLRGQVLGTVSDVLRSVGRSHPRLVQALGDVVCDEAVPMSERGQAVYLLGEFRSDNSVDVLLSAARRPELEIQAAAALVLARDETFAEHRPMIQALAVSWPEEDVPTEVIEVRELLEDSDEE</sequence>
<dbReference type="Gene3D" id="1.25.10.10">
    <property type="entry name" value="Leucine-rich Repeat Variant"/>
    <property type="match status" value="2"/>
</dbReference>
<comment type="caution">
    <text evidence="1">The sequence shown here is derived from an EMBL/GenBank/DDBJ whole genome shotgun (WGS) entry which is preliminary data.</text>
</comment>
<dbReference type="AlphaFoldDB" id="A0A7Y9JGX6"/>
<dbReference type="InterPro" id="IPR011989">
    <property type="entry name" value="ARM-like"/>
</dbReference>
<protein>
    <submittedName>
        <fullName evidence="1">HEAT repeat protein</fullName>
    </submittedName>
</protein>
<accession>A0A7Y9JGX6</accession>
<keyword evidence="2" id="KW-1185">Reference proteome</keyword>
<gene>
    <name evidence="1" type="ORF">BJY14_004094</name>
</gene>
<evidence type="ECO:0000313" key="2">
    <source>
        <dbReference type="Proteomes" id="UP000529783"/>
    </source>
</evidence>